<dbReference type="Proteomes" id="UP001148838">
    <property type="component" value="Unassembled WGS sequence"/>
</dbReference>
<feature type="domain" description="C2H2-type" evidence="5">
    <location>
        <begin position="312"/>
        <end position="339"/>
    </location>
</feature>
<dbReference type="SUPFAM" id="SSF57667">
    <property type="entry name" value="beta-beta-alpha zinc fingers"/>
    <property type="match status" value="2"/>
</dbReference>
<evidence type="ECO:0000256" key="1">
    <source>
        <dbReference type="ARBA" id="ARBA00022723"/>
    </source>
</evidence>
<dbReference type="Pfam" id="PF00096">
    <property type="entry name" value="zf-C2H2"/>
    <property type="match status" value="3"/>
</dbReference>
<keyword evidence="7" id="KW-1185">Reference proteome</keyword>
<proteinExistence type="predicted"/>
<evidence type="ECO:0000256" key="3">
    <source>
        <dbReference type="ARBA" id="ARBA00022833"/>
    </source>
</evidence>
<organism evidence="6 7">
    <name type="scientific">Periplaneta americana</name>
    <name type="common">American cockroach</name>
    <name type="synonym">Blatta americana</name>
    <dbReference type="NCBI Taxonomy" id="6978"/>
    <lineage>
        <taxon>Eukaryota</taxon>
        <taxon>Metazoa</taxon>
        <taxon>Ecdysozoa</taxon>
        <taxon>Arthropoda</taxon>
        <taxon>Hexapoda</taxon>
        <taxon>Insecta</taxon>
        <taxon>Pterygota</taxon>
        <taxon>Neoptera</taxon>
        <taxon>Polyneoptera</taxon>
        <taxon>Dictyoptera</taxon>
        <taxon>Blattodea</taxon>
        <taxon>Blattoidea</taxon>
        <taxon>Blattidae</taxon>
        <taxon>Blattinae</taxon>
        <taxon>Periplaneta</taxon>
    </lineage>
</organism>
<dbReference type="PANTHER" id="PTHR23235">
    <property type="entry name" value="KRUEPPEL-LIKE TRANSCRIPTION FACTOR"/>
    <property type="match status" value="1"/>
</dbReference>
<evidence type="ECO:0000313" key="6">
    <source>
        <dbReference type="EMBL" id="KAJ4425421.1"/>
    </source>
</evidence>
<dbReference type="InterPro" id="IPR013087">
    <property type="entry name" value="Znf_C2H2_type"/>
</dbReference>
<gene>
    <name evidence="6" type="ORF">ANN_28036</name>
</gene>
<dbReference type="PROSITE" id="PS00028">
    <property type="entry name" value="ZINC_FINGER_C2H2_1"/>
    <property type="match status" value="3"/>
</dbReference>
<keyword evidence="2 4" id="KW-0863">Zinc-finger</keyword>
<dbReference type="PANTHER" id="PTHR23235:SF120">
    <property type="entry name" value="KRUPPEL-LIKE FACTOR 15"/>
    <property type="match status" value="1"/>
</dbReference>
<dbReference type="EMBL" id="JAJSOF020000043">
    <property type="protein sequence ID" value="KAJ4425421.1"/>
    <property type="molecule type" value="Genomic_DNA"/>
</dbReference>
<feature type="domain" description="C2H2-type" evidence="5">
    <location>
        <begin position="256"/>
        <end position="283"/>
    </location>
</feature>
<feature type="domain" description="C2H2-type" evidence="5">
    <location>
        <begin position="284"/>
        <end position="311"/>
    </location>
</feature>
<comment type="caution">
    <text evidence="6">The sequence shown here is derived from an EMBL/GenBank/DDBJ whole genome shotgun (WGS) entry which is preliminary data.</text>
</comment>
<keyword evidence="1" id="KW-0479">Metal-binding</keyword>
<dbReference type="SMART" id="SM00355">
    <property type="entry name" value="ZnF_C2H2"/>
    <property type="match status" value="4"/>
</dbReference>
<evidence type="ECO:0000256" key="4">
    <source>
        <dbReference type="PROSITE-ProRule" id="PRU00042"/>
    </source>
</evidence>
<keyword evidence="3" id="KW-0862">Zinc</keyword>
<dbReference type="PROSITE" id="PS50157">
    <property type="entry name" value="ZINC_FINGER_C2H2_2"/>
    <property type="match status" value="3"/>
</dbReference>
<evidence type="ECO:0000313" key="7">
    <source>
        <dbReference type="Proteomes" id="UP001148838"/>
    </source>
</evidence>
<reference evidence="6 7" key="1">
    <citation type="journal article" date="2022" name="Allergy">
        <title>Genome assembly and annotation of Periplaneta americana reveal a comprehensive cockroach allergen profile.</title>
        <authorList>
            <person name="Wang L."/>
            <person name="Xiong Q."/>
            <person name="Saelim N."/>
            <person name="Wang L."/>
            <person name="Nong W."/>
            <person name="Wan A.T."/>
            <person name="Shi M."/>
            <person name="Liu X."/>
            <person name="Cao Q."/>
            <person name="Hui J.H.L."/>
            <person name="Sookrung N."/>
            <person name="Leung T.F."/>
            <person name="Tungtrongchitr A."/>
            <person name="Tsui S.K.W."/>
        </authorList>
    </citation>
    <scope>NUCLEOTIDE SEQUENCE [LARGE SCALE GENOMIC DNA]</scope>
    <source>
        <strain evidence="6">PWHHKU_190912</strain>
    </source>
</reference>
<dbReference type="InterPro" id="IPR036236">
    <property type="entry name" value="Znf_C2H2_sf"/>
</dbReference>
<sequence>MVSVGISPYDEFLTRFLAVGDKSPHRFRWRVRFIIRSIELNATDGHSCTLVSEFENGPVRCNPRSGCNQCSKRAYSYGRVVMDVIKKEPEIDLLAIQSSDNTDSSHKRLSEEWHLSHLEVTGMKKECLNHSYAMKTEIKIEDTPVPISFPTLKTEVDEDLLDVDRVQQAQIVGVTSEEDEVLTDSIVHIVEKSISGEHASIDREEDNFVPCGNKTPNCSNISDVSRNSIMCDICNDTLTPQSLKLHLHIHTIKRSFKCEVCGMCFSRLADLKRHERIHTGERPFKCEECGKCFSELSNLNKHLRIHKGERPCKCDVCGKCFSDSSTLNKHVRIHTGEKPFTCEANATEMRVPYVEDSKGERI</sequence>
<accession>A0ABQ8RUU1</accession>
<dbReference type="Gene3D" id="3.30.160.60">
    <property type="entry name" value="Classic Zinc Finger"/>
    <property type="match status" value="3"/>
</dbReference>
<evidence type="ECO:0000259" key="5">
    <source>
        <dbReference type="PROSITE" id="PS50157"/>
    </source>
</evidence>
<name>A0ABQ8RUU1_PERAM</name>
<evidence type="ECO:0000256" key="2">
    <source>
        <dbReference type="ARBA" id="ARBA00022771"/>
    </source>
</evidence>
<protein>
    <recommendedName>
        <fullName evidence="5">C2H2-type domain-containing protein</fullName>
    </recommendedName>
</protein>